<sequence>MTANQHSGLGKQLNKFDKALVTGAYFGFLPIVAPKITKHDIELTQDCGNHPYYDAAEKMAVMRTYMEQNFASLSHPIAFIYEKPAVRKKLGSFALHFIGSSSGIAEATLIRTALSILSEEGYKNLRVDINCIGDKESINAYERELLGYVRKSNINLPDELRRIIKENVFDIFKLNTPETILLSNTAPSSITFLSVQSRAYFKEVLEYIEALGIEFRLTPELVGDRNHSSHTIFAIKNTESEEDNTLAVGYRYSRLGRFLGLRKEIPMIGINIFHGPERNTKRQIYKNLPKPKFYLIQLGREAKIKTLSLIELLRQHHIPMHHFIGKDKITTQLSNAENLRVPYLIIIGQKEALDNTVTIRNVSTRAQDTVDISNLPYYLKHISL</sequence>
<dbReference type="SUPFAM" id="SSF55681">
    <property type="entry name" value="Class II aaRS and biotin synthetases"/>
    <property type="match status" value="1"/>
</dbReference>
<dbReference type="PANTHER" id="PTHR43707:SF1">
    <property type="entry name" value="HISTIDINE--TRNA LIGASE, MITOCHONDRIAL-RELATED"/>
    <property type="match status" value="1"/>
</dbReference>
<reference evidence="6" key="1">
    <citation type="submission" date="2017-09" db="EMBL/GenBank/DDBJ databases">
        <title>Depth-based differentiation of microbial function through sediment-hosted aquifers and enrichment of novel symbionts in the deep terrestrial subsurface.</title>
        <authorList>
            <person name="Probst A.J."/>
            <person name="Ladd B."/>
            <person name="Jarett J.K."/>
            <person name="Geller-Mcgrath D.E."/>
            <person name="Sieber C.M.K."/>
            <person name="Emerson J.B."/>
            <person name="Anantharaman K."/>
            <person name="Thomas B.C."/>
            <person name="Malmstrom R."/>
            <person name="Stieglmeier M."/>
            <person name="Klingl A."/>
            <person name="Woyke T."/>
            <person name="Ryan C.M."/>
            <person name="Banfield J.F."/>
        </authorList>
    </citation>
    <scope>NUCLEOTIDE SEQUENCE [LARGE SCALE GENOMIC DNA]</scope>
</reference>
<keyword evidence="2" id="KW-0436">Ligase</keyword>
<evidence type="ECO:0000256" key="1">
    <source>
        <dbReference type="ARBA" id="ARBA00008226"/>
    </source>
</evidence>
<dbReference type="Gene3D" id="3.40.50.800">
    <property type="entry name" value="Anticodon-binding domain"/>
    <property type="match status" value="1"/>
</dbReference>
<dbReference type="GO" id="GO:0006427">
    <property type="term" value="P:histidyl-tRNA aminoacylation"/>
    <property type="evidence" value="ECO:0007669"/>
    <property type="project" value="TreeGrafter"/>
</dbReference>
<keyword evidence="2" id="KW-0030">Aminoacyl-tRNA synthetase</keyword>
<comment type="similarity">
    <text evidence="1">Belongs to the class-II aminoacyl-tRNA synthetase family.</text>
</comment>
<dbReference type="SUPFAM" id="SSF52954">
    <property type="entry name" value="Class II aaRS ABD-related"/>
    <property type="match status" value="1"/>
</dbReference>
<evidence type="ECO:0000259" key="4">
    <source>
        <dbReference type="Pfam" id="PF03129"/>
    </source>
</evidence>
<protein>
    <recommendedName>
        <fullName evidence="3">Histidyl-tRNA synthetase</fullName>
    </recommendedName>
</protein>
<gene>
    <name evidence="5" type="ORF">CO185_01330</name>
</gene>
<organism evidence="5 6">
    <name type="scientific">Candidatus Zambryskibacteria bacterium CG_4_9_14_3_um_filter_42_15</name>
    <dbReference type="NCBI Taxonomy" id="1975112"/>
    <lineage>
        <taxon>Bacteria</taxon>
        <taxon>Candidatus Zambryskiibacteriota</taxon>
    </lineage>
</organism>
<evidence type="ECO:0000313" key="6">
    <source>
        <dbReference type="Proteomes" id="UP000230758"/>
    </source>
</evidence>
<dbReference type="EMBL" id="PFXF01000018">
    <property type="protein sequence ID" value="PJA32870.1"/>
    <property type="molecule type" value="Genomic_DNA"/>
</dbReference>
<dbReference type="InterPro" id="IPR036621">
    <property type="entry name" value="Anticodon-bd_dom_sf"/>
</dbReference>
<comment type="caution">
    <text evidence="5">The sequence shown here is derived from an EMBL/GenBank/DDBJ whole genome shotgun (WGS) entry which is preliminary data.</text>
</comment>
<dbReference type="AlphaFoldDB" id="A0A2M7WS87"/>
<name>A0A2M7WS87_9BACT</name>
<dbReference type="Pfam" id="PF03129">
    <property type="entry name" value="HGTP_anticodon"/>
    <property type="match status" value="1"/>
</dbReference>
<evidence type="ECO:0000256" key="2">
    <source>
        <dbReference type="ARBA" id="ARBA00023146"/>
    </source>
</evidence>
<feature type="domain" description="Anticodon-binding" evidence="4">
    <location>
        <begin position="294"/>
        <end position="380"/>
    </location>
</feature>
<dbReference type="InterPro" id="IPR004516">
    <property type="entry name" value="HisRS/HisZ"/>
</dbReference>
<dbReference type="InterPro" id="IPR004154">
    <property type="entry name" value="Anticodon-bd"/>
</dbReference>
<dbReference type="GO" id="GO:0004821">
    <property type="term" value="F:histidine-tRNA ligase activity"/>
    <property type="evidence" value="ECO:0007669"/>
    <property type="project" value="TreeGrafter"/>
</dbReference>
<proteinExistence type="inferred from homology"/>
<dbReference type="Proteomes" id="UP000230758">
    <property type="component" value="Unassembled WGS sequence"/>
</dbReference>
<evidence type="ECO:0000313" key="5">
    <source>
        <dbReference type="EMBL" id="PJA32870.1"/>
    </source>
</evidence>
<dbReference type="PANTHER" id="PTHR43707">
    <property type="entry name" value="HISTIDYL-TRNA SYNTHETASE"/>
    <property type="match status" value="1"/>
</dbReference>
<dbReference type="InterPro" id="IPR045864">
    <property type="entry name" value="aa-tRNA-synth_II/BPL/LPL"/>
</dbReference>
<accession>A0A2M7WS87</accession>
<dbReference type="Gene3D" id="3.30.930.10">
    <property type="entry name" value="Bira Bifunctional Protein, Domain 2"/>
    <property type="match status" value="1"/>
</dbReference>
<evidence type="ECO:0000256" key="3">
    <source>
        <dbReference type="ARBA" id="ARBA00030619"/>
    </source>
</evidence>
<dbReference type="GO" id="GO:0005737">
    <property type="term" value="C:cytoplasm"/>
    <property type="evidence" value="ECO:0007669"/>
    <property type="project" value="InterPro"/>
</dbReference>